<dbReference type="Gene3D" id="1.10.260.40">
    <property type="entry name" value="lambda repressor-like DNA-binding domains"/>
    <property type="match status" value="1"/>
</dbReference>
<gene>
    <name evidence="1" type="ORF">NCTC10797_02871</name>
</gene>
<dbReference type="InterPro" id="IPR001387">
    <property type="entry name" value="Cro/C1-type_HTH"/>
</dbReference>
<reference evidence="1 2" key="1">
    <citation type="submission" date="2019-02" db="EMBL/GenBank/DDBJ databases">
        <authorList>
            <consortium name="Pathogen Informatics"/>
        </authorList>
    </citation>
    <scope>NUCLEOTIDE SEQUENCE [LARGE SCALE GENOMIC DNA]</scope>
    <source>
        <strain evidence="1 2">3012STDY6756504</strain>
    </source>
</reference>
<dbReference type="SUPFAM" id="SSF47413">
    <property type="entry name" value="lambda repressor-like DNA-binding domains"/>
    <property type="match status" value="1"/>
</dbReference>
<accession>A0A2L2JS57</accession>
<dbReference type="AlphaFoldDB" id="A0A2L2JS57"/>
<protein>
    <submittedName>
        <fullName evidence="1">Predicted transcriptional regulator</fullName>
    </submittedName>
</protein>
<sequence length="116" mass="12346">MAVTNEAGARIERARVAAGLSQRALADATGISQSTLSRIISGDRPAKMPEIVAIGWATGHTVAQLTGTAPVAERVRCAARATNDCEMDRMREALLHFLELNDYLDDQAIPATTDPA</sequence>
<proteinExistence type="predicted"/>
<dbReference type="CDD" id="cd00093">
    <property type="entry name" value="HTH_XRE"/>
    <property type="match status" value="1"/>
</dbReference>
<dbReference type="Proteomes" id="UP000290439">
    <property type="component" value="Chromosome"/>
</dbReference>
<dbReference type="SMART" id="SM00530">
    <property type="entry name" value="HTH_XRE"/>
    <property type="match status" value="1"/>
</dbReference>
<dbReference type="OrthoDB" id="513181at2"/>
<evidence type="ECO:0000313" key="2">
    <source>
        <dbReference type="Proteomes" id="UP000290439"/>
    </source>
</evidence>
<dbReference type="InterPro" id="IPR010982">
    <property type="entry name" value="Lambda_DNA-bd_dom_sf"/>
</dbReference>
<evidence type="ECO:0000313" key="1">
    <source>
        <dbReference type="EMBL" id="VFA99092.1"/>
    </source>
</evidence>
<dbReference type="GO" id="GO:0003677">
    <property type="term" value="F:DNA binding"/>
    <property type="evidence" value="ECO:0007669"/>
    <property type="project" value="InterPro"/>
</dbReference>
<dbReference type="PROSITE" id="PS50943">
    <property type="entry name" value="HTH_CROC1"/>
    <property type="match status" value="1"/>
</dbReference>
<name>A0A2L2JS57_9NOCA</name>
<organism evidence="1 2">
    <name type="scientific">Nocardia cyriacigeorgica</name>
    <dbReference type="NCBI Taxonomy" id="135487"/>
    <lineage>
        <taxon>Bacteria</taxon>
        <taxon>Bacillati</taxon>
        <taxon>Actinomycetota</taxon>
        <taxon>Actinomycetes</taxon>
        <taxon>Mycobacteriales</taxon>
        <taxon>Nocardiaceae</taxon>
        <taxon>Nocardia</taxon>
    </lineage>
</organism>
<dbReference type="EMBL" id="LR215973">
    <property type="protein sequence ID" value="VFA99092.1"/>
    <property type="molecule type" value="Genomic_DNA"/>
</dbReference>
<dbReference type="Pfam" id="PF13560">
    <property type="entry name" value="HTH_31"/>
    <property type="match status" value="1"/>
</dbReference>